<name>A0A1J9PRW5_9EURO</name>
<dbReference type="EMBL" id="LGTZ01002947">
    <property type="protein sequence ID" value="OJD10595.1"/>
    <property type="molecule type" value="Genomic_DNA"/>
</dbReference>
<accession>A0A1J9PRW5</accession>
<protein>
    <submittedName>
        <fullName evidence="2">Uncharacterized protein</fullName>
    </submittedName>
</protein>
<dbReference type="AlphaFoldDB" id="A0A1J9PRW5"/>
<evidence type="ECO:0000313" key="2">
    <source>
        <dbReference type="EMBL" id="OJD10595.1"/>
    </source>
</evidence>
<keyword evidence="3" id="KW-1185">Reference proteome</keyword>
<dbReference type="OrthoDB" id="4205924at2759"/>
<evidence type="ECO:0000313" key="3">
    <source>
        <dbReference type="Proteomes" id="UP000242791"/>
    </source>
</evidence>
<proteinExistence type="predicted"/>
<comment type="caution">
    <text evidence="2">The sequence shown here is derived from an EMBL/GenBank/DDBJ whole genome shotgun (WGS) entry which is preliminary data.</text>
</comment>
<sequence>MSDSVEGDVEGVMDRPVDDETDLHAEREKWYEMSIN</sequence>
<feature type="compositionally biased region" description="Acidic residues" evidence="1">
    <location>
        <begin position="1"/>
        <end position="11"/>
    </location>
</feature>
<dbReference type="Proteomes" id="UP000242791">
    <property type="component" value="Unassembled WGS sequence"/>
</dbReference>
<dbReference type="VEuPathDB" id="FungiDB:ACJ73_09748"/>
<feature type="compositionally biased region" description="Basic and acidic residues" evidence="1">
    <location>
        <begin position="12"/>
        <end position="36"/>
    </location>
</feature>
<gene>
    <name evidence="2" type="ORF">ACJ73_09748</name>
</gene>
<reference evidence="2 3" key="1">
    <citation type="submission" date="2015-08" db="EMBL/GenBank/DDBJ databases">
        <title>Emmonsia species relationships and genome sequence.</title>
        <authorList>
            <person name="Cuomo C.A."/>
            <person name="Schwartz I.S."/>
            <person name="Kenyon C."/>
            <person name="De Hoog G.S."/>
            <person name="Govender N.P."/>
            <person name="Botha A."/>
            <person name="Moreno L."/>
            <person name="De Vries M."/>
            <person name="Munoz J.F."/>
            <person name="Stielow J.B."/>
        </authorList>
    </citation>
    <scope>NUCLEOTIDE SEQUENCE [LARGE SCALE GENOMIC DNA]</scope>
    <source>
        <strain evidence="2 3">EI222</strain>
    </source>
</reference>
<organism evidence="2 3">
    <name type="scientific">Blastomyces percursus</name>
    <dbReference type="NCBI Taxonomy" id="1658174"/>
    <lineage>
        <taxon>Eukaryota</taxon>
        <taxon>Fungi</taxon>
        <taxon>Dikarya</taxon>
        <taxon>Ascomycota</taxon>
        <taxon>Pezizomycotina</taxon>
        <taxon>Eurotiomycetes</taxon>
        <taxon>Eurotiomycetidae</taxon>
        <taxon>Onygenales</taxon>
        <taxon>Ajellomycetaceae</taxon>
        <taxon>Blastomyces</taxon>
    </lineage>
</organism>
<feature type="region of interest" description="Disordered" evidence="1">
    <location>
        <begin position="1"/>
        <end position="36"/>
    </location>
</feature>
<evidence type="ECO:0000256" key="1">
    <source>
        <dbReference type="SAM" id="MobiDB-lite"/>
    </source>
</evidence>